<evidence type="ECO:0000313" key="2">
    <source>
        <dbReference type="Proteomes" id="UP000035350"/>
    </source>
</evidence>
<dbReference type="RefSeq" id="WP_052767444.1">
    <property type="nucleotide sequence ID" value="NZ_LCYN01000018.1"/>
</dbReference>
<comment type="caution">
    <text evidence="1">The sequence shown here is derived from an EMBL/GenBank/DDBJ whole genome shotgun (WGS) entry which is preliminary data.</text>
</comment>
<proteinExistence type="predicted"/>
<sequence length="197" mass="22534">MKKIVFIGLMFIMLFHASMTVLYNSPINPIKVKLGFIIDNYMNPLFSQNWNLFAPNPVSTNMDIVTRGGYKDSNGNEKTTDWVNITKTFTTNLQNNRFDINRLTLASIRTSGTNVQEAMFKNKDFLEKNNVKNNADLHVLYDVSKRTLSRTYEGNIDKIEVRMVTSEFPEYGKKGEVKKTYLSLPAQNISALGEKND</sequence>
<accession>A0A0G8C8X8</accession>
<reference evidence="2" key="2">
    <citation type="submission" date="2015-04" db="EMBL/GenBank/DDBJ databases">
        <title>Draft Genome Sequences of Eight Spore-Forming Food Isolates of Bacillus cereus Genome sequencing.</title>
        <authorList>
            <person name="Krawcyk A.O."/>
            <person name="de Jong A."/>
            <person name="Eijlander R.T."/>
            <person name="Berendsen E.M."/>
            <person name="Holsappel S."/>
            <person name="Wells-Bennik M."/>
            <person name="Kuipers O.P."/>
        </authorList>
    </citation>
    <scope>NUCLEOTIDE SEQUENCE [LARGE SCALE GENOMIC DNA]</scope>
    <source>
        <strain evidence="2">B4147</strain>
    </source>
</reference>
<dbReference type="Pfam" id="PF19136">
    <property type="entry name" value="DUF5819"/>
    <property type="match status" value="1"/>
</dbReference>
<reference evidence="1 2" key="1">
    <citation type="journal article" date="2015" name="Genome Announc.">
        <title>Next-Generation Whole-Genome Sequencing of Eight Strains of Bacillus cereus, Isolated from Food.</title>
        <authorList>
            <person name="Krawczyk A.O."/>
            <person name="de Jong A."/>
            <person name="Eijlander R.T."/>
            <person name="Berendsen E.M."/>
            <person name="Holsappel S."/>
            <person name="Wells-Bennik M.H."/>
            <person name="Kuipers O.P."/>
        </authorList>
    </citation>
    <scope>NUCLEOTIDE SEQUENCE [LARGE SCALE GENOMIC DNA]</scope>
    <source>
        <strain evidence="1 2">B4147</strain>
    </source>
</reference>
<dbReference type="PATRIC" id="fig|1396.433.peg.2092"/>
<organism evidence="1 2">
    <name type="scientific">Bacillus wiedmannii</name>
    <dbReference type="NCBI Taxonomy" id="1890302"/>
    <lineage>
        <taxon>Bacteria</taxon>
        <taxon>Bacillati</taxon>
        <taxon>Bacillota</taxon>
        <taxon>Bacilli</taxon>
        <taxon>Bacillales</taxon>
        <taxon>Bacillaceae</taxon>
        <taxon>Bacillus</taxon>
        <taxon>Bacillus cereus group</taxon>
    </lineage>
</organism>
<dbReference type="AlphaFoldDB" id="A0A0G8C8X8"/>
<protein>
    <submittedName>
        <fullName evidence="1">Uncharacterized protein</fullName>
    </submittedName>
</protein>
<gene>
    <name evidence="1" type="ORF">B4147_5872</name>
</gene>
<evidence type="ECO:0000313" key="1">
    <source>
        <dbReference type="EMBL" id="KKZ95909.1"/>
    </source>
</evidence>
<name>A0A0G8C8X8_9BACI</name>
<dbReference type="InterPro" id="IPR043857">
    <property type="entry name" value="DUF5819"/>
</dbReference>
<dbReference type="Proteomes" id="UP000035350">
    <property type="component" value="Unassembled WGS sequence"/>
</dbReference>
<dbReference type="EMBL" id="LCYN01000018">
    <property type="protein sequence ID" value="KKZ95909.1"/>
    <property type="molecule type" value="Genomic_DNA"/>
</dbReference>